<dbReference type="PANTHER" id="PTHR42765">
    <property type="entry name" value="SOLEUCYL-TRNA SYNTHETASE"/>
    <property type="match status" value="1"/>
</dbReference>
<dbReference type="GO" id="GO:0004822">
    <property type="term" value="F:isoleucine-tRNA ligase activity"/>
    <property type="evidence" value="ECO:0007669"/>
    <property type="project" value="TreeGrafter"/>
</dbReference>
<dbReference type="Proteomes" id="UP001372338">
    <property type="component" value="Unassembled WGS sequence"/>
</dbReference>
<dbReference type="GO" id="GO:0005739">
    <property type="term" value="C:mitochondrion"/>
    <property type="evidence" value="ECO:0007669"/>
    <property type="project" value="TreeGrafter"/>
</dbReference>
<proteinExistence type="predicted"/>
<organism evidence="1 2">
    <name type="scientific">Crotalaria pallida</name>
    <name type="common">Smooth rattlebox</name>
    <name type="synonym">Crotalaria striata</name>
    <dbReference type="NCBI Taxonomy" id="3830"/>
    <lineage>
        <taxon>Eukaryota</taxon>
        <taxon>Viridiplantae</taxon>
        <taxon>Streptophyta</taxon>
        <taxon>Embryophyta</taxon>
        <taxon>Tracheophyta</taxon>
        <taxon>Spermatophyta</taxon>
        <taxon>Magnoliopsida</taxon>
        <taxon>eudicotyledons</taxon>
        <taxon>Gunneridae</taxon>
        <taxon>Pentapetalae</taxon>
        <taxon>rosids</taxon>
        <taxon>fabids</taxon>
        <taxon>Fabales</taxon>
        <taxon>Fabaceae</taxon>
        <taxon>Papilionoideae</taxon>
        <taxon>50 kb inversion clade</taxon>
        <taxon>genistoids sensu lato</taxon>
        <taxon>core genistoids</taxon>
        <taxon>Crotalarieae</taxon>
        <taxon>Crotalaria</taxon>
    </lineage>
</organism>
<protein>
    <submittedName>
        <fullName evidence="1">Uncharacterized protein</fullName>
    </submittedName>
</protein>
<comment type="caution">
    <text evidence="1">The sequence shown here is derived from an EMBL/GenBank/DDBJ whole genome shotgun (WGS) entry which is preliminary data.</text>
</comment>
<name>A0AAN9E8E3_CROPI</name>
<dbReference type="AlphaFoldDB" id="A0AAN9E8E3"/>
<evidence type="ECO:0000313" key="2">
    <source>
        <dbReference type="Proteomes" id="UP001372338"/>
    </source>
</evidence>
<gene>
    <name evidence="1" type="ORF">RIF29_32957</name>
</gene>
<reference evidence="1 2" key="1">
    <citation type="submission" date="2024-01" db="EMBL/GenBank/DDBJ databases">
        <title>The genomes of 5 underutilized Papilionoideae crops provide insights into root nodulation and disease resistanc.</title>
        <authorList>
            <person name="Yuan L."/>
        </authorList>
    </citation>
    <scope>NUCLEOTIDE SEQUENCE [LARGE SCALE GENOMIC DNA]</scope>
    <source>
        <strain evidence="1">ZHUSHIDOU_FW_LH</strain>
        <tissue evidence="1">Leaf</tissue>
    </source>
</reference>
<evidence type="ECO:0000313" key="1">
    <source>
        <dbReference type="EMBL" id="KAK7250487.1"/>
    </source>
</evidence>
<dbReference type="GO" id="GO:0032543">
    <property type="term" value="P:mitochondrial translation"/>
    <property type="evidence" value="ECO:0007669"/>
    <property type="project" value="TreeGrafter"/>
</dbReference>
<accession>A0AAN9E8E3</accession>
<dbReference type="PANTHER" id="PTHR42765:SF1">
    <property type="entry name" value="ISOLEUCINE--TRNA LIGASE, MITOCHONDRIAL"/>
    <property type="match status" value="1"/>
</dbReference>
<dbReference type="GO" id="GO:0006428">
    <property type="term" value="P:isoleucyl-tRNA aminoacylation"/>
    <property type="evidence" value="ECO:0007669"/>
    <property type="project" value="TreeGrafter"/>
</dbReference>
<dbReference type="InterPro" id="IPR050081">
    <property type="entry name" value="Ile-tRNA_ligase"/>
</dbReference>
<dbReference type="EMBL" id="JAYWIO010000007">
    <property type="protein sequence ID" value="KAK7250487.1"/>
    <property type="molecule type" value="Genomic_DNA"/>
</dbReference>
<keyword evidence="2" id="KW-1185">Reference proteome</keyword>
<sequence>MPEGHHHSRERETEGIITVNNVSRKKQRSKGSAVMDLKGELAVVAQSTHSPGSKLEGAINLLMVVYKKEFKTLGGYLTDGSKVYDGIKQEDGKYKHTVDLPKTAFSTKANSSVREPEIQKIWEENQSMDQKARNDLTPLKLRAKAAKFAKETVKTPMSSFKPLLGFVNFHLYHSINLKYPPLLDPRLEALAADTLVATPAVSSESVDLVEHEQVEAKQSVAQSEDEKSELRLAQLHHQLPSSEPGPGALMHLVKNFKLKAHFLKSHGNSWVEYLFLFSKPPVCHVSISSSNIMLDENFTTKERK</sequence>